<evidence type="ECO:0000256" key="8">
    <source>
        <dbReference type="RuleBase" id="RU004190"/>
    </source>
</evidence>
<dbReference type="SUPFAM" id="SSF53448">
    <property type="entry name" value="Nucleotide-diphospho-sugar transferases"/>
    <property type="match status" value="1"/>
</dbReference>
<gene>
    <name evidence="11" type="ORF">SAMIE_1027800</name>
</gene>
<evidence type="ECO:0000313" key="11">
    <source>
        <dbReference type="EMBL" id="BBD99279.1"/>
    </source>
</evidence>
<keyword evidence="4 11" id="KW-0548">Nucleotidyltransferase</keyword>
<dbReference type="GO" id="GO:0009298">
    <property type="term" value="P:GDP-mannose biosynthetic process"/>
    <property type="evidence" value="ECO:0007669"/>
    <property type="project" value="TreeGrafter"/>
</dbReference>
<dbReference type="PANTHER" id="PTHR46390:SF1">
    <property type="entry name" value="MANNOSE-1-PHOSPHATE GUANYLYLTRANSFERASE"/>
    <property type="match status" value="1"/>
</dbReference>
<dbReference type="FunFam" id="3.90.550.10:FF:000046">
    <property type="entry name" value="Mannose-1-phosphate guanylyltransferase (GDP)"/>
    <property type="match status" value="1"/>
</dbReference>
<dbReference type="InterPro" id="IPR051161">
    <property type="entry name" value="Mannose-6P_isomerase_type2"/>
</dbReference>
<dbReference type="GO" id="GO:0005525">
    <property type="term" value="F:GTP binding"/>
    <property type="evidence" value="ECO:0007669"/>
    <property type="project" value="UniProtKB-KW"/>
</dbReference>
<dbReference type="PANTHER" id="PTHR46390">
    <property type="entry name" value="MANNOSE-1-PHOSPHATE GUANYLYLTRANSFERASE"/>
    <property type="match status" value="1"/>
</dbReference>
<evidence type="ECO:0000256" key="5">
    <source>
        <dbReference type="ARBA" id="ARBA00022741"/>
    </source>
</evidence>
<dbReference type="InterPro" id="IPR054566">
    <property type="entry name" value="ManC/GMP-like_b-helix"/>
</dbReference>
<dbReference type="CDD" id="cd02509">
    <property type="entry name" value="GDP-M1P_Guanylyltransferase"/>
    <property type="match status" value="1"/>
</dbReference>
<keyword evidence="3 11" id="KW-0808">Transferase</keyword>
<keyword evidence="6" id="KW-0342">GTP-binding</keyword>
<keyword evidence="12" id="KW-1185">Reference proteome</keyword>
<evidence type="ECO:0000256" key="7">
    <source>
        <dbReference type="ARBA" id="ARBA00047343"/>
    </source>
</evidence>
<evidence type="ECO:0000259" key="9">
    <source>
        <dbReference type="Pfam" id="PF00483"/>
    </source>
</evidence>
<dbReference type="KEGG" id="sami:SAMIE_1027800"/>
<dbReference type="EMBL" id="AP018664">
    <property type="protein sequence ID" value="BBD99279.1"/>
    <property type="molecule type" value="Genomic_DNA"/>
</dbReference>
<dbReference type="NCBIfam" id="TIGR01479">
    <property type="entry name" value="GMP_PMI"/>
    <property type="match status" value="1"/>
</dbReference>
<dbReference type="InterPro" id="IPR029044">
    <property type="entry name" value="Nucleotide-diphossugar_trans"/>
</dbReference>
<organism evidence="11 12">
    <name type="scientific">Sphingobium amiense</name>
    <dbReference type="NCBI Taxonomy" id="135719"/>
    <lineage>
        <taxon>Bacteria</taxon>
        <taxon>Pseudomonadati</taxon>
        <taxon>Pseudomonadota</taxon>
        <taxon>Alphaproteobacteria</taxon>
        <taxon>Sphingomonadales</taxon>
        <taxon>Sphingomonadaceae</taxon>
        <taxon>Sphingobium</taxon>
    </lineage>
</organism>
<dbReference type="EC" id="2.7.7.13" evidence="2"/>
<dbReference type="Gene3D" id="3.90.550.10">
    <property type="entry name" value="Spore Coat Polysaccharide Biosynthesis Protein SpsA, Chain A"/>
    <property type="match status" value="1"/>
</dbReference>
<dbReference type="InterPro" id="IPR049577">
    <property type="entry name" value="GMPP_N"/>
</dbReference>
<evidence type="ECO:0000256" key="3">
    <source>
        <dbReference type="ARBA" id="ARBA00022679"/>
    </source>
</evidence>
<reference evidence="11 12" key="1">
    <citation type="submission" date="2018-05" db="EMBL/GenBank/DDBJ databases">
        <title>Complete Genome Sequence of the Nonylphenol-Degrading Bacterium Sphingobium amiense DSM 16289T.</title>
        <authorList>
            <person name="Ootsuka M."/>
            <person name="Nishizawa T."/>
            <person name="Ohta H."/>
        </authorList>
    </citation>
    <scope>NUCLEOTIDE SEQUENCE [LARGE SCALE GENOMIC DNA]</scope>
    <source>
        <strain evidence="11 12">DSM 16289</strain>
    </source>
</reference>
<sequence length="367" mass="39122">MANDSINIVPVILSGGSGTRLWPVSRPERPKQLLPLTADETMLQLTAVRTRGFKAASVDRPILVSNAAHADIIDDQLRHSGVSDHRIILEPVGRNTAPAIALAALEAKPDDALLVMPSDHVIADVPAFHAAIERALPLVADGWLITFGITPEAPETGYGYIKMGETCGTGVNQVERFVEKPDVANAERMLAEGGHAWNAGIFLFRADAYLAALERHRPDMLAAVRAAMAQAKREGAHIFPDAKAFHACPSDSIDYAVMERERKVACVPVSMGWSDVGSWDSLHAVSARCADENAVRGDALLLGAKNCLVHSDGPRVTLVDVDDLIVVVSQGDIMILKRGESQKVRKVTEALAALDAAKAAGGSSCPS</sequence>
<dbReference type="InterPro" id="IPR005835">
    <property type="entry name" value="NTP_transferase_dom"/>
</dbReference>
<dbReference type="Pfam" id="PF22640">
    <property type="entry name" value="ManC_GMP_beta-helix"/>
    <property type="match status" value="1"/>
</dbReference>
<accession>A0A494WFB8</accession>
<protein>
    <recommendedName>
        <fullName evidence="2">mannose-1-phosphate guanylyltransferase</fullName>
        <ecNumber evidence="2">2.7.7.13</ecNumber>
    </recommendedName>
</protein>
<evidence type="ECO:0000256" key="4">
    <source>
        <dbReference type="ARBA" id="ARBA00022695"/>
    </source>
</evidence>
<comment type="catalytic activity">
    <reaction evidence="7">
        <text>alpha-D-mannose 1-phosphate + GTP + H(+) = GDP-alpha-D-mannose + diphosphate</text>
        <dbReference type="Rhea" id="RHEA:15229"/>
        <dbReference type="ChEBI" id="CHEBI:15378"/>
        <dbReference type="ChEBI" id="CHEBI:33019"/>
        <dbReference type="ChEBI" id="CHEBI:37565"/>
        <dbReference type="ChEBI" id="CHEBI:57527"/>
        <dbReference type="ChEBI" id="CHEBI:58409"/>
        <dbReference type="EC" id="2.7.7.13"/>
    </reaction>
</comment>
<feature type="domain" description="MannoseP isomerase/GMP-like beta-helix" evidence="10">
    <location>
        <begin position="300"/>
        <end position="351"/>
    </location>
</feature>
<dbReference type="RefSeq" id="WP_066699913.1">
    <property type="nucleotide sequence ID" value="NZ_AP018664.1"/>
</dbReference>
<evidence type="ECO:0000259" key="10">
    <source>
        <dbReference type="Pfam" id="PF22640"/>
    </source>
</evidence>
<dbReference type="AlphaFoldDB" id="A0A494WFB8"/>
<dbReference type="Proteomes" id="UP000279959">
    <property type="component" value="Chromosome"/>
</dbReference>
<dbReference type="InterPro" id="IPR006375">
    <property type="entry name" value="Man1P_GuaTrfase/Man6P_Isoase"/>
</dbReference>
<evidence type="ECO:0000256" key="1">
    <source>
        <dbReference type="ARBA" id="ARBA00006115"/>
    </source>
</evidence>
<dbReference type="GO" id="GO:0000271">
    <property type="term" value="P:polysaccharide biosynthetic process"/>
    <property type="evidence" value="ECO:0007669"/>
    <property type="project" value="InterPro"/>
</dbReference>
<proteinExistence type="inferred from homology"/>
<evidence type="ECO:0000313" key="12">
    <source>
        <dbReference type="Proteomes" id="UP000279959"/>
    </source>
</evidence>
<name>A0A494WFB8_9SPHN</name>
<keyword evidence="5" id="KW-0547">Nucleotide-binding</keyword>
<evidence type="ECO:0000256" key="6">
    <source>
        <dbReference type="ARBA" id="ARBA00023134"/>
    </source>
</evidence>
<feature type="domain" description="Nucleotidyl transferase" evidence="9">
    <location>
        <begin position="10"/>
        <end position="290"/>
    </location>
</feature>
<evidence type="ECO:0000256" key="2">
    <source>
        <dbReference type="ARBA" id="ARBA00012387"/>
    </source>
</evidence>
<dbReference type="GO" id="GO:0016853">
    <property type="term" value="F:isomerase activity"/>
    <property type="evidence" value="ECO:0007669"/>
    <property type="project" value="UniProtKB-KW"/>
</dbReference>
<dbReference type="GO" id="GO:0004475">
    <property type="term" value="F:mannose-1-phosphate guanylyltransferase (GTP) activity"/>
    <property type="evidence" value="ECO:0007669"/>
    <property type="project" value="UniProtKB-EC"/>
</dbReference>
<comment type="similarity">
    <text evidence="1 8">Belongs to the mannose-6-phosphate isomerase type 2 family.</text>
</comment>
<dbReference type="Pfam" id="PF00483">
    <property type="entry name" value="NTP_transferase"/>
    <property type="match status" value="1"/>
</dbReference>
<keyword evidence="11" id="KW-0413">Isomerase</keyword>
<dbReference type="SUPFAM" id="SSF159283">
    <property type="entry name" value="Guanosine diphospho-D-mannose pyrophosphorylase/mannose-6-phosphate isomerase linker domain"/>
    <property type="match status" value="1"/>
</dbReference>